<keyword evidence="2" id="KW-1185">Reference proteome</keyword>
<evidence type="ECO:0000313" key="1">
    <source>
        <dbReference type="EMBL" id="CAK9176382.1"/>
    </source>
</evidence>
<proteinExistence type="predicted"/>
<name>A0ABC8U9S5_9AQUA</name>
<accession>A0ABC8U9S5</accession>
<protein>
    <submittedName>
        <fullName evidence="1">Uncharacterized protein</fullName>
    </submittedName>
</protein>
<organism evidence="1 2">
    <name type="scientific">Ilex paraguariensis</name>
    <name type="common">yerba mate</name>
    <dbReference type="NCBI Taxonomy" id="185542"/>
    <lineage>
        <taxon>Eukaryota</taxon>
        <taxon>Viridiplantae</taxon>
        <taxon>Streptophyta</taxon>
        <taxon>Embryophyta</taxon>
        <taxon>Tracheophyta</taxon>
        <taxon>Spermatophyta</taxon>
        <taxon>Magnoliopsida</taxon>
        <taxon>eudicotyledons</taxon>
        <taxon>Gunneridae</taxon>
        <taxon>Pentapetalae</taxon>
        <taxon>asterids</taxon>
        <taxon>campanulids</taxon>
        <taxon>Aquifoliales</taxon>
        <taxon>Aquifoliaceae</taxon>
        <taxon>Ilex</taxon>
    </lineage>
</organism>
<dbReference type="Proteomes" id="UP001642360">
    <property type="component" value="Unassembled WGS sequence"/>
</dbReference>
<dbReference type="EMBL" id="CAUOFW020006824">
    <property type="protein sequence ID" value="CAK9176382.1"/>
    <property type="molecule type" value="Genomic_DNA"/>
</dbReference>
<sequence>MYVTCRTIRANLHAKELLFLHGCKSGLTLSGRLHHPSSSIHPIVIDVPLQWTLGSSLIDTTCKQPEEKMTFNPIDTFLR</sequence>
<gene>
    <name evidence="1" type="ORF">ILEXP_LOCUS46238</name>
</gene>
<dbReference type="AlphaFoldDB" id="A0ABC8U9S5"/>
<reference evidence="1 2" key="1">
    <citation type="submission" date="2024-02" db="EMBL/GenBank/DDBJ databases">
        <authorList>
            <person name="Vignale AGUSTIN F."/>
            <person name="Sosa J E."/>
            <person name="Modenutti C."/>
        </authorList>
    </citation>
    <scope>NUCLEOTIDE SEQUENCE [LARGE SCALE GENOMIC DNA]</scope>
</reference>
<evidence type="ECO:0000313" key="2">
    <source>
        <dbReference type="Proteomes" id="UP001642360"/>
    </source>
</evidence>
<comment type="caution">
    <text evidence="1">The sequence shown here is derived from an EMBL/GenBank/DDBJ whole genome shotgun (WGS) entry which is preliminary data.</text>
</comment>